<dbReference type="EMBL" id="CADCXU010029670">
    <property type="protein sequence ID" value="CAB0015864.1"/>
    <property type="molecule type" value="Genomic_DNA"/>
</dbReference>
<feature type="compositionally biased region" description="Basic and acidic residues" evidence="1">
    <location>
        <begin position="9"/>
        <end position="27"/>
    </location>
</feature>
<reference evidence="2 3" key="1">
    <citation type="submission" date="2020-02" db="EMBL/GenBank/DDBJ databases">
        <authorList>
            <person name="Ferguson B K."/>
        </authorList>
    </citation>
    <scope>NUCLEOTIDE SEQUENCE [LARGE SCALE GENOMIC DNA]</scope>
</reference>
<protein>
    <submittedName>
        <fullName evidence="2">Uncharacterized protein</fullName>
    </submittedName>
</protein>
<accession>A0A6H5HDL1</accession>
<feature type="compositionally biased region" description="Low complexity" evidence="1">
    <location>
        <begin position="52"/>
        <end position="66"/>
    </location>
</feature>
<gene>
    <name evidence="2" type="ORF">NTEN_LOCUS20204</name>
</gene>
<feature type="region of interest" description="Disordered" evidence="1">
    <location>
        <begin position="1"/>
        <end position="68"/>
    </location>
</feature>
<evidence type="ECO:0000313" key="3">
    <source>
        <dbReference type="Proteomes" id="UP000479000"/>
    </source>
</evidence>
<feature type="non-terminal residue" evidence="2">
    <location>
        <position position="1"/>
    </location>
</feature>
<dbReference type="AlphaFoldDB" id="A0A6H5HDL1"/>
<dbReference type="Proteomes" id="UP000479000">
    <property type="component" value="Unassembled WGS sequence"/>
</dbReference>
<evidence type="ECO:0000256" key="1">
    <source>
        <dbReference type="SAM" id="MobiDB-lite"/>
    </source>
</evidence>
<sequence length="95" mass="10719">EEPQPQSRVPEEARRGEVRRGAEESGRRRPWSGFPPRHRRDGGTSRSRRPLRPAATPAAAAGPLRPSVAHEQRRWDALPASSVIAFNYQYRLLSP</sequence>
<proteinExistence type="predicted"/>
<feature type="compositionally biased region" description="Basic residues" evidence="1">
    <location>
        <begin position="36"/>
        <end position="51"/>
    </location>
</feature>
<name>A0A6H5HDL1_9HEMI</name>
<keyword evidence="3" id="KW-1185">Reference proteome</keyword>
<evidence type="ECO:0000313" key="2">
    <source>
        <dbReference type="EMBL" id="CAB0015864.1"/>
    </source>
</evidence>
<organism evidence="2 3">
    <name type="scientific">Nesidiocoris tenuis</name>
    <dbReference type="NCBI Taxonomy" id="355587"/>
    <lineage>
        <taxon>Eukaryota</taxon>
        <taxon>Metazoa</taxon>
        <taxon>Ecdysozoa</taxon>
        <taxon>Arthropoda</taxon>
        <taxon>Hexapoda</taxon>
        <taxon>Insecta</taxon>
        <taxon>Pterygota</taxon>
        <taxon>Neoptera</taxon>
        <taxon>Paraneoptera</taxon>
        <taxon>Hemiptera</taxon>
        <taxon>Heteroptera</taxon>
        <taxon>Panheteroptera</taxon>
        <taxon>Cimicomorpha</taxon>
        <taxon>Miridae</taxon>
        <taxon>Dicyphina</taxon>
        <taxon>Nesidiocoris</taxon>
    </lineage>
</organism>